<sequence length="311" mass="33730">MTFDFWIRSRYASGNVLDVVMAVGDVETTILTLTSYSTAVNFDWRPASVSLPVSEQTDVTLIFYGCCGSNIEDAIAIDNIVLETQDISTTEMLTPTTTTPTTTTPTTTTPTTTPQSSVLRTVIFIYKVTQVGQDMFIRGGIDDTIVRPICQDDVNAETSACAVSIQTNSLGVGAAWAGYDAWRVGDTKLDWFGAQTGQGTYMGSPAFGTPLAWTTNNPAKPEYQPLNKWGDANFMVDFDMDCSETENGWFDVKAFLTNYATGWETDITQSACTGTGADVLPPYSGTKNHVARCGFINRFAFSSGACEIDAF</sequence>
<proteinExistence type="predicted"/>
<dbReference type="EMBL" id="GL732573">
    <property type="protein sequence ID" value="EFX75727.1"/>
    <property type="molecule type" value="Genomic_DNA"/>
</dbReference>
<evidence type="ECO:0000313" key="2">
    <source>
        <dbReference type="EMBL" id="EFX75727.1"/>
    </source>
</evidence>
<name>E9GXV3_DAPPU</name>
<reference evidence="2 3" key="1">
    <citation type="journal article" date="2011" name="Science">
        <title>The ecoresponsive genome of Daphnia pulex.</title>
        <authorList>
            <person name="Colbourne J.K."/>
            <person name="Pfrender M.E."/>
            <person name="Gilbert D."/>
            <person name="Thomas W.K."/>
            <person name="Tucker A."/>
            <person name="Oakley T.H."/>
            <person name="Tokishita S."/>
            <person name="Aerts A."/>
            <person name="Arnold G.J."/>
            <person name="Basu M.K."/>
            <person name="Bauer D.J."/>
            <person name="Caceres C.E."/>
            <person name="Carmel L."/>
            <person name="Casola C."/>
            <person name="Choi J.H."/>
            <person name="Detter J.C."/>
            <person name="Dong Q."/>
            <person name="Dusheyko S."/>
            <person name="Eads B.D."/>
            <person name="Frohlich T."/>
            <person name="Geiler-Samerotte K.A."/>
            <person name="Gerlach D."/>
            <person name="Hatcher P."/>
            <person name="Jogdeo S."/>
            <person name="Krijgsveld J."/>
            <person name="Kriventseva E.V."/>
            <person name="Kultz D."/>
            <person name="Laforsch C."/>
            <person name="Lindquist E."/>
            <person name="Lopez J."/>
            <person name="Manak J.R."/>
            <person name="Muller J."/>
            <person name="Pangilinan J."/>
            <person name="Patwardhan R.P."/>
            <person name="Pitluck S."/>
            <person name="Pritham E.J."/>
            <person name="Rechtsteiner A."/>
            <person name="Rho M."/>
            <person name="Rogozin I.B."/>
            <person name="Sakarya O."/>
            <person name="Salamov A."/>
            <person name="Schaack S."/>
            <person name="Shapiro H."/>
            <person name="Shiga Y."/>
            <person name="Skalitzky C."/>
            <person name="Smith Z."/>
            <person name="Souvorov A."/>
            <person name="Sung W."/>
            <person name="Tang Z."/>
            <person name="Tsuchiya D."/>
            <person name="Tu H."/>
            <person name="Vos H."/>
            <person name="Wang M."/>
            <person name="Wolf Y.I."/>
            <person name="Yamagata H."/>
            <person name="Yamada T."/>
            <person name="Ye Y."/>
            <person name="Shaw J.R."/>
            <person name="Andrews J."/>
            <person name="Crease T.J."/>
            <person name="Tang H."/>
            <person name="Lucas S.M."/>
            <person name="Robertson H.M."/>
            <person name="Bork P."/>
            <person name="Koonin E.V."/>
            <person name="Zdobnov E.M."/>
            <person name="Grigoriev I.V."/>
            <person name="Lynch M."/>
            <person name="Boore J.L."/>
        </authorList>
    </citation>
    <scope>NUCLEOTIDE SEQUENCE [LARGE SCALE GENOMIC DNA]</scope>
</reference>
<organism evidence="2 3">
    <name type="scientific">Daphnia pulex</name>
    <name type="common">Water flea</name>
    <dbReference type="NCBI Taxonomy" id="6669"/>
    <lineage>
        <taxon>Eukaryota</taxon>
        <taxon>Metazoa</taxon>
        <taxon>Ecdysozoa</taxon>
        <taxon>Arthropoda</taxon>
        <taxon>Crustacea</taxon>
        <taxon>Branchiopoda</taxon>
        <taxon>Diplostraca</taxon>
        <taxon>Cladocera</taxon>
        <taxon>Anomopoda</taxon>
        <taxon>Daphniidae</taxon>
        <taxon>Daphnia</taxon>
    </lineage>
</organism>
<dbReference type="OrthoDB" id="550577at2759"/>
<feature type="region of interest" description="Disordered" evidence="1">
    <location>
        <begin position="92"/>
        <end position="114"/>
    </location>
</feature>
<evidence type="ECO:0008006" key="4">
    <source>
        <dbReference type="Google" id="ProtNLM"/>
    </source>
</evidence>
<evidence type="ECO:0000256" key="1">
    <source>
        <dbReference type="SAM" id="MobiDB-lite"/>
    </source>
</evidence>
<dbReference type="STRING" id="6669.E9GXV3"/>
<keyword evidence="3" id="KW-1185">Reference proteome</keyword>
<dbReference type="InParanoid" id="E9GXV3"/>
<dbReference type="HOGENOM" id="CLU_895063_0_0_1"/>
<dbReference type="Gene3D" id="2.60.120.200">
    <property type="match status" value="1"/>
</dbReference>
<evidence type="ECO:0000313" key="3">
    <source>
        <dbReference type="Proteomes" id="UP000000305"/>
    </source>
</evidence>
<accession>E9GXV3</accession>
<dbReference type="eggNOG" id="KOG2212">
    <property type="taxonomic scope" value="Eukaryota"/>
</dbReference>
<protein>
    <recommendedName>
        <fullName evidence="4">MAM domain-containing protein</fullName>
    </recommendedName>
</protein>
<dbReference type="SUPFAM" id="SSF49899">
    <property type="entry name" value="Concanavalin A-like lectins/glucanases"/>
    <property type="match status" value="1"/>
</dbReference>
<dbReference type="Proteomes" id="UP000000305">
    <property type="component" value="Unassembled WGS sequence"/>
</dbReference>
<feature type="compositionally biased region" description="Low complexity" evidence="1">
    <location>
        <begin position="94"/>
        <end position="114"/>
    </location>
</feature>
<dbReference type="KEGG" id="dpx:DAPPUDRAFT_323078"/>
<gene>
    <name evidence="2" type="ORF">DAPPUDRAFT_323078</name>
</gene>
<dbReference type="InterPro" id="IPR013320">
    <property type="entry name" value="ConA-like_dom_sf"/>
</dbReference>
<dbReference type="AlphaFoldDB" id="E9GXV3"/>